<reference evidence="5 6" key="1">
    <citation type="journal article" date="2019" name="ISME J.">
        <title>Insights into ecological role of a new deltaproteobacterial order Candidatus Acidulodesulfobacterales by metagenomics and metatranscriptomics.</title>
        <authorList>
            <person name="Tan S."/>
            <person name="Liu J."/>
            <person name="Fang Y."/>
            <person name="Hedlund B.P."/>
            <person name="Lian Z.H."/>
            <person name="Huang L.Y."/>
            <person name="Li J.T."/>
            <person name="Huang L.N."/>
            <person name="Li W.J."/>
            <person name="Jiang H.C."/>
            <person name="Dong H.L."/>
            <person name="Shu W.S."/>
        </authorList>
    </citation>
    <scope>NUCLEOTIDE SEQUENCE [LARGE SCALE GENOMIC DNA]</scope>
    <source>
        <strain evidence="5">AP2</strain>
    </source>
</reference>
<dbReference type="HAMAP" id="MF_01366">
    <property type="entry name" value="Ribosomal_uL13"/>
    <property type="match status" value="1"/>
</dbReference>
<dbReference type="GO" id="GO:0003735">
    <property type="term" value="F:structural constituent of ribosome"/>
    <property type="evidence" value="ECO:0007669"/>
    <property type="project" value="InterPro"/>
</dbReference>
<comment type="caution">
    <text evidence="5">The sequence shown here is derived from an EMBL/GenBank/DDBJ whole genome shotgun (WGS) entry which is preliminary data.</text>
</comment>
<dbReference type="GO" id="GO:0006412">
    <property type="term" value="P:translation"/>
    <property type="evidence" value="ECO:0007669"/>
    <property type="project" value="UniProtKB-UniRule"/>
</dbReference>
<dbReference type="SUPFAM" id="SSF52161">
    <property type="entry name" value="Ribosomal protein L13"/>
    <property type="match status" value="1"/>
</dbReference>
<dbReference type="GO" id="GO:0022625">
    <property type="term" value="C:cytosolic large ribosomal subunit"/>
    <property type="evidence" value="ECO:0007669"/>
    <property type="project" value="TreeGrafter"/>
</dbReference>
<proteinExistence type="inferred from homology"/>
<dbReference type="InterPro" id="IPR036899">
    <property type="entry name" value="Ribosomal_uL13_sf"/>
</dbReference>
<dbReference type="PANTHER" id="PTHR11545:SF2">
    <property type="entry name" value="LARGE RIBOSOMAL SUBUNIT PROTEIN UL13M"/>
    <property type="match status" value="1"/>
</dbReference>
<dbReference type="CDD" id="cd00392">
    <property type="entry name" value="Ribosomal_L13"/>
    <property type="match status" value="1"/>
</dbReference>
<dbReference type="PIRSF" id="PIRSF002181">
    <property type="entry name" value="Ribosomal_L13"/>
    <property type="match status" value="1"/>
</dbReference>
<dbReference type="GO" id="GO:0003729">
    <property type="term" value="F:mRNA binding"/>
    <property type="evidence" value="ECO:0007669"/>
    <property type="project" value="TreeGrafter"/>
</dbReference>
<keyword evidence="3 4" id="KW-0687">Ribonucleoprotein</keyword>
<sequence length="143" mass="15915">MSKSSDDISNNWILIDAKDVSLGRLASFIANKLMGKDKADYAPYANKGDSIVVINSAKAKITGKKLTDKQYYFHSGYPGGLKTFNYKDMLHKDATFPVYHAVKGMLPKNKLADVLIKKLKIYADENHPHIAQNPVAVDIKTMI</sequence>
<keyword evidence="2 4" id="KW-0689">Ribosomal protein</keyword>
<evidence type="ECO:0000256" key="3">
    <source>
        <dbReference type="ARBA" id="ARBA00023274"/>
    </source>
</evidence>
<evidence type="ECO:0000256" key="1">
    <source>
        <dbReference type="ARBA" id="ARBA00006227"/>
    </source>
</evidence>
<dbReference type="Pfam" id="PF00572">
    <property type="entry name" value="Ribosomal_L13"/>
    <property type="match status" value="1"/>
</dbReference>
<comment type="function">
    <text evidence="4">This protein is one of the early assembly proteins of the 50S ribosomal subunit, although it is not seen to bind rRNA by itself. It is important during the early stages of 50S assembly.</text>
</comment>
<gene>
    <name evidence="4" type="primary">rplM</name>
    <name evidence="5" type="ORF">EVJ46_00910</name>
</gene>
<evidence type="ECO:0000256" key="4">
    <source>
        <dbReference type="HAMAP-Rule" id="MF_01366"/>
    </source>
</evidence>
<comment type="similarity">
    <text evidence="1 4">Belongs to the universal ribosomal protein uL13 family.</text>
</comment>
<organism evidence="5 6">
    <name type="scientific">Acididesulfobacter guangdongensis</name>
    <dbReference type="NCBI Taxonomy" id="2597225"/>
    <lineage>
        <taxon>Bacteria</taxon>
        <taxon>Deltaproteobacteria</taxon>
        <taxon>Candidatus Acidulodesulfobacterales</taxon>
        <taxon>Candidatus Acididesulfobacter</taxon>
    </lineage>
</organism>
<accession>A0A519BHS9</accession>
<dbReference type="Gene3D" id="3.90.1180.10">
    <property type="entry name" value="Ribosomal protein L13"/>
    <property type="match status" value="1"/>
</dbReference>
<name>A0A519BHS9_ACIG2</name>
<dbReference type="InterPro" id="IPR005822">
    <property type="entry name" value="Ribosomal_uL13"/>
</dbReference>
<evidence type="ECO:0000256" key="2">
    <source>
        <dbReference type="ARBA" id="ARBA00022980"/>
    </source>
</evidence>
<evidence type="ECO:0000313" key="6">
    <source>
        <dbReference type="Proteomes" id="UP000316562"/>
    </source>
</evidence>
<protein>
    <recommendedName>
        <fullName evidence="4">Large ribosomal subunit protein uL13</fullName>
    </recommendedName>
</protein>
<evidence type="ECO:0000313" key="5">
    <source>
        <dbReference type="EMBL" id="RZD16831.1"/>
    </source>
</evidence>
<dbReference type="GO" id="GO:0017148">
    <property type="term" value="P:negative regulation of translation"/>
    <property type="evidence" value="ECO:0007669"/>
    <property type="project" value="TreeGrafter"/>
</dbReference>
<dbReference type="PANTHER" id="PTHR11545">
    <property type="entry name" value="RIBOSOMAL PROTEIN L13"/>
    <property type="match status" value="1"/>
</dbReference>
<dbReference type="NCBIfam" id="TIGR01066">
    <property type="entry name" value="rplM_bact"/>
    <property type="match status" value="1"/>
</dbReference>
<dbReference type="EMBL" id="SGBC01000001">
    <property type="protein sequence ID" value="RZD16831.1"/>
    <property type="molecule type" value="Genomic_DNA"/>
</dbReference>
<dbReference type="AlphaFoldDB" id="A0A519BHS9"/>
<comment type="subunit">
    <text evidence="4">Part of the 50S ribosomal subunit.</text>
</comment>
<dbReference type="InterPro" id="IPR005823">
    <property type="entry name" value="Ribosomal_uL13_bac-type"/>
</dbReference>
<dbReference type="Proteomes" id="UP000316562">
    <property type="component" value="Unassembled WGS sequence"/>
</dbReference>